<gene>
    <name evidence="1" type="ORF">CDAR_292971</name>
</gene>
<organism evidence="1 2">
    <name type="scientific">Caerostris darwini</name>
    <dbReference type="NCBI Taxonomy" id="1538125"/>
    <lineage>
        <taxon>Eukaryota</taxon>
        <taxon>Metazoa</taxon>
        <taxon>Ecdysozoa</taxon>
        <taxon>Arthropoda</taxon>
        <taxon>Chelicerata</taxon>
        <taxon>Arachnida</taxon>
        <taxon>Araneae</taxon>
        <taxon>Araneomorphae</taxon>
        <taxon>Entelegynae</taxon>
        <taxon>Araneoidea</taxon>
        <taxon>Araneidae</taxon>
        <taxon>Caerostris</taxon>
    </lineage>
</organism>
<protein>
    <submittedName>
        <fullName evidence="1">Uncharacterized protein</fullName>
    </submittedName>
</protein>
<keyword evidence="2" id="KW-1185">Reference proteome</keyword>
<name>A0AAV4TIZ7_9ARAC</name>
<evidence type="ECO:0000313" key="2">
    <source>
        <dbReference type="Proteomes" id="UP001054837"/>
    </source>
</evidence>
<dbReference type="AlphaFoldDB" id="A0AAV4TIZ7"/>
<dbReference type="EMBL" id="BPLQ01009706">
    <property type="protein sequence ID" value="GIY46090.1"/>
    <property type="molecule type" value="Genomic_DNA"/>
</dbReference>
<proteinExistence type="predicted"/>
<dbReference type="Proteomes" id="UP001054837">
    <property type="component" value="Unassembled WGS sequence"/>
</dbReference>
<sequence>MKSTCFLSLTTSLFLNVGKDTTYSLFEYVGKDFPIECYKSGSVHAWGSCTHCSSSSGVTQYQHRNKVKKRIGIQCRGDAVWPMLDLSRTQKSCVQNQF</sequence>
<comment type="caution">
    <text evidence="1">The sequence shown here is derived from an EMBL/GenBank/DDBJ whole genome shotgun (WGS) entry which is preliminary data.</text>
</comment>
<evidence type="ECO:0000313" key="1">
    <source>
        <dbReference type="EMBL" id="GIY46090.1"/>
    </source>
</evidence>
<reference evidence="1 2" key="1">
    <citation type="submission" date="2021-06" db="EMBL/GenBank/DDBJ databases">
        <title>Caerostris darwini draft genome.</title>
        <authorList>
            <person name="Kono N."/>
            <person name="Arakawa K."/>
        </authorList>
    </citation>
    <scope>NUCLEOTIDE SEQUENCE [LARGE SCALE GENOMIC DNA]</scope>
</reference>
<accession>A0AAV4TIZ7</accession>